<dbReference type="EMBL" id="HACM01006698">
    <property type="protein sequence ID" value="CRZ07140.1"/>
    <property type="molecule type" value="Transcribed_RNA"/>
</dbReference>
<sequence length="240" mass="27518">MQNTCTNDRFWLAGQYSNSREYRLQFGPEEWDLTAAIHTRQLGYLHELLFATSDQYQFAISFLEATGCFPCEFSGSTGKFFMQYRKDQRFTDDLAALTNGIDEVQMLITGKFAAYLTCAKGGVLFRCKKRDSKFISTNRYICVEYDDDQKWFAETIFFVKMFDETLVFVNWFNAIGDERSPSSRDGITGITKIIPMSEAGNRGTSRFVNMKSVIPANMAIGRFTGVRGLFVLPMNRAYQE</sequence>
<proteinExistence type="predicted"/>
<dbReference type="EMBL" id="HACM01006690">
    <property type="protein sequence ID" value="CRZ07132.1"/>
    <property type="molecule type" value="Transcribed_RNA"/>
</dbReference>
<feature type="non-terminal residue" evidence="1">
    <location>
        <position position="240"/>
    </location>
</feature>
<evidence type="ECO:0000313" key="1">
    <source>
        <dbReference type="EMBL" id="CRZ07140.1"/>
    </source>
</evidence>
<protein>
    <submittedName>
        <fullName evidence="1">Uncharacterized protein</fullName>
    </submittedName>
</protein>
<organism evidence="1">
    <name type="scientific">Spongospora subterranea</name>
    <dbReference type="NCBI Taxonomy" id="70186"/>
    <lineage>
        <taxon>Eukaryota</taxon>
        <taxon>Sar</taxon>
        <taxon>Rhizaria</taxon>
        <taxon>Endomyxa</taxon>
        <taxon>Phytomyxea</taxon>
        <taxon>Plasmodiophorida</taxon>
        <taxon>Plasmodiophoridae</taxon>
        <taxon>Spongospora</taxon>
    </lineage>
</organism>
<dbReference type="AlphaFoldDB" id="A0A0H5QYX2"/>
<reference evidence="1" key="1">
    <citation type="submission" date="2015-04" db="EMBL/GenBank/DDBJ databases">
        <title>The genome sequence of the plant pathogenic Rhizarian Plasmodiophora brassicae reveals insights in its biotrophic life cycle and the origin of chitin synthesis.</title>
        <authorList>
            <person name="Schwelm A."/>
            <person name="Fogelqvist J."/>
            <person name="Knaust A."/>
            <person name="Julke S."/>
            <person name="Lilja T."/>
            <person name="Dhandapani V."/>
            <person name="Bonilla-Rosso G."/>
            <person name="Karlsson M."/>
            <person name="Shevchenko A."/>
            <person name="Choi S.R."/>
            <person name="Kim H.G."/>
            <person name="Park J.Y."/>
            <person name="Lim Y.P."/>
            <person name="Ludwig-Muller J."/>
            <person name="Dixelius C."/>
        </authorList>
    </citation>
    <scope>NUCLEOTIDE SEQUENCE</scope>
    <source>
        <tissue evidence="1">Potato root galls</tissue>
    </source>
</reference>
<accession>A0A0H5QYX2</accession>
<dbReference type="EMBL" id="HACM01006704">
    <property type="protein sequence ID" value="CRZ07146.1"/>
    <property type="molecule type" value="Transcribed_RNA"/>
</dbReference>
<name>A0A0H5QYX2_9EUKA</name>
<dbReference type="EMBL" id="HACM01006696">
    <property type="protein sequence ID" value="CRZ07138.1"/>
    <property type="molecule type" value="Transcribed_RNA"/>
</dbReference>